<proteinExistence type="predicted"/>
<dbReference type="AlphaFoldDB" id="A0A8J3FEX4"/>
<reference evidence="1" key="1">
    <citation type="journal article" date="2014" name="Int. J. Syst. Evol. Microbiol.">
        <title>Complete genome sequence of Corynebacterium casei LMG S-19264T (=DSM 44701T), isolated from a smear-ripened cheese.</title>
        <authorList>
            <consortium name="US DOE Joint Genome Institute (JGI-PGF)"/>
            <person name="Walter F."/>
            <person name="Albersmeier A."/>
            <person name="Kalinowski J."/>
            <person name="Ruckert C."/>
        </authorList>
    </citation>
    <scope>NUCLEOTIDE SEQUENCE</scope>
    <source>
        <strain evidence="1">JCM 14719</strain>
    </source>
</reference>
<gene>
    <name evidence="1" type="ORF">GCM10007043_15440</name>
</gene>
<protein>
    <submittedName>
        <fullName evidence="1">Uncharacterized protein</fullName>
    </submittedName>
</protein>
<dbReference type="PROSITE" id="PS51257">
    <property type="entry name" value="PROKAR_LIPOPROTEIN"/>
    <property type="match status" value="1"/>
</dbReference>
<accession>A0A8J3FEX4</accession>
<evidence type="ECO:0000313" key="2">
    <source>
        <dbReference type="Proteomes" id="UP000637720"/>
    </source>
</evidence>
<organism evidence="1 2">
    <name type="scientific">Calditerricola satsumensis</name>
    <dbReference type="NCBI Taxonomy" id="373054"/>
    <lineage>
        <taxon>Bacteria</taxon>
        <taxon>Bacillati</taxon>
        <taxon>Bacillota</taxon>
        <taxon>Bacilli</taxon>
        <taxon>Bacillales</taxon>
        <taxon>Bacillaceae</taxon>
        <taxon>Calditerricola</taxon>
    </lineage>
</organism>
<comment type="caution">
    <text evidence="1">The sequence shown here is derived from an EMBL/GenBank/DDBJ whole genome shotgun (WGS) entry which is preliminary data.</text>
</comment>
<dbReference type="Proteomes" id="UP000637720">
    <property type="component" value="Unassembled WGS sequence"/>
</dbReference>
<sequence length="135" mass="15052">MGMGWKWGRLIALGLVIGVVGCQAPVNSQVDGDAKGQWIDVPLDPDQARKLQEEVDNGHRVGLMDPSQVALEFLDHVLKAKSARSEVVETREEGIRVERHTLEDGRVVELRLVQPVRKDATGIWVVENYRFVTGN</sequence>
<keyword evidence="2" id="KW-1185">Reference proteome</keyword>
<name>A0A8J3FEX4_9BACI</name>
<dbReference type="EMBL" id="BMOF01000030">
    <property type="protein sequence ID" value="GGK02283.1"/>
    <property type="molecule type" value="Genomic_DNA"/>
</dbReference>
<evidence type="ECO:0000313" key="1">
    <source>
        <dbReference type="EMBL" id="GGK02283.1"/>
    </source>
</evidence>
<reference evidence="1" key="2">
    <citation type="submission" date="2020-09" db="EMBL/GenBank/DDBJ databases">
        <authorList>
            <person name="Sun Q."/>
            <person name="Ohkuma M."/>
        </authorList>
    </citation>
    <scope>NUCLEOTIDE SEQUENCE</scope>
    <source>
        <strain evidence="1">JCM 14719</strain>
    </source>
</reference>